<dbReference type="GO" id="GO:0016887">
    <property type="term" value="F:ATP hydrolysis activity"/>
    <property type="evidence" value="ECO:0007669"/>
    <property type="project" value="InterPro"/>
</dbReference>
<dbReference type="eggNOG" id="COG1131">
    <property type="taxonomic scope" value="Bacteria"/>
</dbReference>
<dbReference type="CDD" id="cd03230">
    <property type="entry name" value="ABC_DR_subfamily_A"/>
    <property type="match status" value="1"/>
</dbReference>
<dbReference type="PROSITE" id="PS50893">
    <property type="entry name" value="ABC_TRANSPORTER_2"/>
    <property type="match status" value="1"/>
</dbReference>
<evidence type="ECO:0000313" key="5">
    <source>
        <dbReference type="Proteomes" id="UP000050421"/>
    </source>
</evidence>
<dbReference type="InterPro" id="IPR027417">
    <property type="entry name" value="P-loop_NTPase"/>
</dbReference>
<dbReference type="STRING" id="1305737.GCA_000526355_01384"/>
<dbReference type="SMART" id="SM00382">
    <property type="entry name" value="AAA"/>
    <property type="match status" value="1"/>
</dbReference>
<dbReference type="Pfam" id="PF00005">
    <property type="entry name" value="ABC_tran"/>
    <property type="match status" value="1"/>
</dbReference>
<name>A0A0P7Y6C1_9BACT</name>
<dbReference type="InterPro" id="IPR017871">
    <property type="entry name" value="ABC_transporter-like_CS"/>
</dbReference>
<comment type="caution">
    <text evidence="4">The sequence shown here is derived from an EMBL/GenBank/DDBJ whole genome shotgun (WGS) entry which is preliminary data.</text>
</comment>
<reference evidence="4 5" key="1">
    <citation type="submission" date="2015-09" db="EMBL/GenBank/DDBJ databases">
        <title>Identification and resolution of microdiversity through metagenomic sequencing of parallel consortia.</title>
        <authorList>
            <person name="Nelson W.C."/>
            <person name="Romine M.F."/>
            <person name="Lindemann S.R."/>
        </authorList>
    </citation>
    <scope>NUCLEOTIDE SEQUENCE [LARGE SCALE GENOMIC DNA]</scope>
    <source>
        <strain evidence="4">HL-49</strain>
    </source>
</reference>
<dbReference type="InterPro" id="IPR003439">
    <property type="entry name" value="ABC_transporter-like_ATP-bd"/>
</dbReference>
<dbReference type="InterPro" id="IPR003593">
    <property type="entry name" value="AAA+_ATPase"/>
</dbReference>
<dbReference type="PANTHER" id="PTHR43158">
    <property type="entry name" value="SKFA PEPTIDE EXPORT ATP-BINDING PROTEIN SKFE"/>
    <property type="match status" value="1"/>
</dbReference>
<dbReference type="PATRIC" id="fig|1305737.6.peg.3501"/>
<proteinExistence type="predicted"/>
<evidence type="ECO:0000259" key="3">
    <source>
        <dbReference type="PROSITE" id="PS50893"/>
    </source>
</evidence>
<organism evidence="4 5">
    <name type="scientific">Algoriphagus marincola HL-49</name>
    <dbReference type="NCBI Taxonomy" id="1305737"/>
    <lineage>
        <taxon>Bacteria</taxon>
        <taxon>Pseudomonadati</taxon>
        <taxon>Bacteroidota</taxon>
        <taxon>Cytophagia</taxon>
        <taxon>Cytophagales</taxon>
        <taxon>Cyclobacteriaceae</taxon>
        <taxon>Algoriphagus</taxon>
    </lineage>
</organism>
<dbReference type="Proteomes" id="UP000050421">
    <property type="component" value="Unassembled WGS sequence"/>
</dbReference>
<evidence type="ECO:0000256" key="2">
    <source>
        <dbReference type="ARBA" id="ARBA00022840"/>
    </source>
</evidence>
<accession>A0A0P7Y6C1</accession>
<dbReference type="SUPFAM" id="SSF52540">
    <property type="entry name" value="P-loop containing nucleoside triphosphate hydrolases"/>
    <property type="match status" value="1"/>
</dbReference>
<keyword evidence="2" id="KW-0067">ATP-binding</keyword>
<dbReference type="PANTHER" id="PTHR43158:SF2">
    <property type="entry name" value="SKFA PEPTIDE EXPORT ATP-BINDING PROTEIN SKFE"/>
    <property type="match status" value="1"/>
</dbReference>
<dbReference type="EMBL" id="LJXT01000102">
    <property type="protein sequence ID" value="KPQ13140.1"/>
    <property type="molecule type" value="Genomic_DNA"/>
</dbReference>
<dbReference type="AlphaFoldDB" id="A0A0P7Y6C1"/>
<gene>
    <name evidence="4" type="ORF">HLUCCX10_13955</name>
</gene>
<feature type="domain" description="ABC transporter" evidence="3">
    <location>
        <begin position="23"/>
        <end position="249"/>
    </location>
</feature>
<keyword evidence="1" id="KW-0547">Nucleotide-binding</keyword>
<sequence length="303" mass="33526">MTENFLLYVSVIIHYDTNTLLMIQVQNLDFSYPKKPQLFSQLNWESSTGNIIGMLGKNGAGKSSFLRILAGLLFPDNGQLSVLGFSPEERASAFLQEVFFVPDENYLPGHLSAERYQQILQPFYPRFDGETFSRLLDRFEVNSQEKIKNLSFGQQKKAGLAMALSSGCSLILLDEPTNGLDISGKSAFRKELISVLREDQTVVIATHLIRDLENTLDRVMILDQGQIKLDADLSDLADSLHFGISQSAVPDAIFSQSSALGVQFIQERTTQAQTVVNLELLFEGVTSGISIASFLSNTNSLTA</sequence>
<dbReference type="PROSITE" id="PS00211">
    <property type="entry name" value="ABC_TRANSPORTER_1"/>
    <property type="match status" value="1"/>
</dbReference>
<dbReference type="GO" id="GO:0005524">
    <property type="term" value="F:ATP binding"/>
    <property type="evidence" value="ECO:0007669"/>
    <property type="project" value="UniProtKB-KW"/>
</dbReference>
<dbReference type="Gene3D" id="3.40.50.300">
    <property type="entry name" value="P-loop containing nucleotide triphosphate hydrolases"/>
    <property type="match status" value="1"/>
</dbReference>
<protein>
    <submittedName>
        <fullName evidence="4">ABC-type transport system ATPase component</fullName>
    </submittedName>
</protein>
<evidence type="ECO:0000313" key="4">
    <source>
        <dbReference type="EMBL" id="KPQ13140.1"/>
    </source>
</evidence>
<evidence type="ECO:0000256" key="1">
    <source>
        <dbReference type="ARBA" id="ARBA00022741"/>
    </source>
</evidence>